<feature type="compositionally biased region" description="Low complexity" evidence="6">
    <location>
        <begin position="36"/>
        <end position="58"/>
    </location>
</feature>
<evidence type="ECO:0000256" key="1">
    <source>
        <dbReference type="ARBA" id="ARBA00004651"/>
    </source>
</evidence>
<gene>
    <name evidence="9" type="ordered locus">Cfla_2775</name>
</gene>
<name>D5UJM2_CELFN</name>
<comment type="subcellular location">
    <subcellularLocation>
        <location evidence="1">Cell membrane</location>
        <topology evidence="1">Multi-pass membrane protein</topology>
    </subcellularLocation>
</comment>
<evidence type="ECO:0000256" key="4">
    <source>
        <dbReference type="ARBA" id="ARBA00022989"/>
    </source>
</evidence>
<evidence type="ECO:0000256" key="3">
    <source>
        <dbReference type="ARBA" id="ARBA00022692"/>
    </source>
</evidence>
<feature type="region of interest" description="Disordered" evidence="6">
    <location>
        <begin position="26"/>
        <end position="58"/>
    </location>
</feature>
<dbReference type="InterPro" id="IPR018076">
    <property type="entry name" value="T2SS_GspF_dom"/>
</dbReference>
<dbReference type="KEGG" id="cfl:Cfla_2775"/>
<dbReference type="GO" id="GO:0005886">
    <property type="term" value="C:plasma membrane"/>
    <property type="evidence" value="ECO:0007669"/>
    <property type="project" value="UniProtKB-SubCell"/>
</dbReference>
<organism evidence="9 10">
    <name type="scientific">Cellulomonas flavigena (strain ATCC 482 / DSM 20109 / BCRC 11376 / JCM 18109 / NBRC 3775 / NCIMB 8073 / NRS 134)</name>
    <dbReference type="NCBI Taxonomy" id="446466"/>
    <lineage>
        <taxon>Bacteria</taxon>
        <taxon>Bacillati</taxon>
        <taxon>Actinomycetota</taxon>
        <taxon>Actinomycetes</taxon>
        <taxon>Micrococcales</taxon>
        <taxon>Cellulomonadaceae</taxon>
        <taxon>Cellulomonas</taxon>
    </lineage>
</organism>
<reference evidence="9 10" key="1">
    <citation type="journal article" date="2010" name="Stand. Genomic Sci.">
        <title>Complete genome sequence of Cellulomonas flavigena type strain (134).</title>
        <authorList>
            <person name="Abt B."/>
            <person name="Foster B."/>
            <person name="Lapidus A."/>
            <person name="Clum A."/>
            <person name="Sun H."/>
            <person name="Pukall R."/>
            <person name="Lucas S."/>
            <person name="Glavina Del Rio T."/>
            <person name="Nolan M."/>
            <person name="Tice H."/>
            <person name="Cheng J.F."/>
            <person name="Pitluck S."/>
            <person name="Liolios K."/>
            <person name="Ivanova N."/>
            <person name="Mavromatis K."/>
            <person name="Ovchinnikova G."/>
            <person name="Pati A."/>
            <person name="Goodwin L."/>
            <person name="Chen A."/>
            <person name="Palaniappan K."/>
            <person name="Land M."/>
            <person name="Hauser L."/>
            <person name="Chang Y.J."/>
            <person name="Jeffries C.D."/>
            <person name="Rohde M."/>
            <person name="Goker M."/>
            <person name="Woyke T."/>
            <person name="Bristow J."/>
            <person name="Eisen J.A."/>
            <person name="Markowitz V."/>
            <person name="Hugenholtz P."/>
            <person name="Kyrpides N.C."/>
            <person name="Klenk H.P."/>
        </authorList>
    </citation>
    <scope>NUCLEOTIDE SEQUENCE [LARGE SCALE GENOMIC DNA]</scope>
    <source>
        <strain evidence="10">ATCC 482 / DSM 20109 / BCRC 11376 / JCM 18109 / NBRC 3775 / NCIMB 8073 / NRS 134</strain>
    </source>
</reference>
<dbReference type="AlphaFoldDB" id="D5UJM2"/>
<dbReference type="Proteomes" id="UP000000849">
    <property type="component" value="Chromosome"/>
</dbReference>
<evidence type="ECO:0000256" key="7">
    <source>
        <dbReference type="SAM" id="Phobius"/>
    </source>
</evidence>
<dbReference type="PANTHER" id="PTHR35007:SF3">
    <property type="entry name" value="POSSIBLE CONSERVED ALANINE RICH MEMBRANE PROTEIN"/>
    <property type="match status" value="1"/>
</dbReference>
<evidence type="ECO:0000256" key="5">
    <source>
        <dbReference type="ARBA" id="ARBA00023136"/>
    </source>
</evidence>
<dbReference type="STRING" id="446466.Cfla_2775"/>
<dbReference type="PANTHER" id="PTHR35007">
    <property type="entry name" value="INTEGRAL MEMBRANE PROTEIN-RELATED"/>
    <property type="match status" value="1"/>
</dbReference>
<proteinExistence type="predicted"/>
<evidence type="ECO:0000256" key="6">
    <source>
        <dbReference type="SAM" id="MobiDB-lite"/>
    </source>
</evidence>
<evidence type="ECO:0000313" key="10">
    <source>
        <dbReference type="Proteomes" id="UP000000849"/>
    </source>
</evidence>
<feature type="domain" description="Type II secretion system protein GspF" evidence="8">
    <location>
        <begin position="99"/>
        <end position="218"/>
    </location>
</feature>
<protein>
    <submittedName>
        <fullName evidence="9">Type II secretion system F domain protein</fullName>
    </submittedName>
</protein>
<evidence type="ECO:0000259" key="8">
    <source>
        <dbReference type="Pfam" id="PF00482"/>
    </source>
</evidence>
<feature type="transmembrane region" description="Helical" evidence="7">
    <location>
        <begin position="6"/>
        <end position="23"/>
    </location>
</feature>
<keyword evidence="2" id="KW-1003">Cell membrane</keyword>
<keyword evidence="3 7" id="KW-0812">Transmembrane</keyword>
<dbReference type="Pfam" id="PF00482">
    <property type="entry name" value="T2SSF"/>
    <property type="match status" value="1"/>
</dbReference>
<sequence>MSPVAVGVVVGACVLLGALPWVVRRPGAPRRRGDPRAGPTPRTHLVVPGAAPGPVTPQAAGYRRPGAWRALMRWCDAPVRGRRHGPRRTDRDLDPAFVLELCAAAVRGGAPVPTALAVTGRHLGGADGDALARAGTALALGAPWDAAWAGAPPSVAALARALRGGWDAGASPRPALRAAAAGLRREHRAHVRAAAGALGVRLTLPLGACFLPAFVLLGLVPVVLGLAGDLRAVVP</sequence>
<keyword evidence="5 7" id="KW-0472">Membrane</keyword>
<keyword evidence="4 7" id="KW-1133">Transmembrane helix</keyword>
<feature type="transmembrane region" description="Helical" evidence="7">
    <location>
        <begin position="202"/>
        <end position="227"/>
    </location>
</feature>
<evidence type="ECO:0000313" key="9">
    <source>
        <dbReference type="EMBL" id="ADG75660.1"/>
    </source>
</evidence>
<evidence type="ECO:0000256" key="2">
    <source>
        <dbReference type="ARBA" id="ARBA00022475"/>
    </source>
</evidence>
<dbReference type="eggNOG" id="COG2064">
    <property type="taxonomic scope" value="Bacteria"/>
</dbReference>
<dbReference type="EMBL" id="CP001964">
    <property type="protein sequence ID" value="ADG75660.1"/>
    <property type="molecule type" value="Genomic_DNA"/>
</dbReference>
<dbReference type="HOGENOM" id="CLU_064089_1_0_11"/>
<accession>D5UJM2</accession>
<keyword evidence="10" id="KW-1185">Reference proteome</keyword>